<name>A0A396JYJ7_MEDTR</name>
<gene>
    <name evidence="1" type="ORF">MtrunA17_Chr1g0196241</name>
</gene>
<dbReference type="Proteomes" id="UP000265566">
    <property type="component" value="Chromosome 1"/>
</dbReference>
<dbReference type="Gramene" id="rna5184">
    <property type="protein sequence ID" value="RHN81178.1"/>
    <property type="gene ID" value="gene5184"/>
</dbReference>
<sequence length="88" mass="9977">MRNVYKIDFSTMNYVKLEALGNIALFYAGKRNFYALSNPNRWGYESNSVYVINLSTYTQCSVYSGDGKKLQKCITLPAPHGTFSSMLD</sequence>
<protein>
    <recommendedName>
        <fullName evidence="2">DUF295 domain-containing protein</fullName>
    </recommendedName>
</protein>
<accession>A0A396JYJ7</accession>
<dbReference type="AlphaFoldDB" id="A0A396JYJ7"/>
<evidence type="ECO:0008006" key="2">
    <source>
        <dbReference type="Google" id="ProtNLM"/>
    </source>
</evidence>
<dbReference type="EMBL" id="PSQE01000001">
    <property type="protein sequence ID" value="RHN81178.1"/>
    <property type="molecule type" value="Genomic_DNA"/>
</dbReference>
<dbReference type="PANTHER" id="PTHR33800:SF13">
    <property type="entry name" value="OS06G0113600 PROTEIN"/>
    <property type="match status" value="1"/>
</dbReference>
<reference evidence="1" key="1">
    <citation type="journal article" date="2018" name="Nat. Plants">
        <title>Whole-genome landscape of Medicago truncatula symbiotic genes.</title>
        <authorList>
            <person name="Pecrix Y."/>
            <person name="Gamas P."/>
            <person name="Carrere S."/>
        </authorList>
    </citation>
    <scope>NUCLEOTIDE SEQUENCE</scope>
    <source>
        <tissue evidence="1">Leaves</tissue>
    </source>
</reference>
<dbReference type="PANTHER" id="PTHR33800">
    <property type="entry name" value="OS06G0113600 PROTEIN"/>
    <property type="match status" value="1"/>
</dbReference>
<proteinExistence type="predicted"/>
<organism evidence="1">
    <name type="scientific">Medicago truncatula</name>
    <name type="common">Barrel medic</name>
    <name type="synonym">Medicago tribuloides</name>
    <dbReference type="NCBI Taxonomy" id="3880"/>
    <lineage>
        <taxon>Eukaryota</taxon>
        <taxon>Viridiplantae</taxon>
        <taxon>Streptophyta</taxon>
        <taxon>Embryophyta</taxon>
        <taxon>Tracheophyta</taxon>
        <taxon>Spermatophyta</taxon>
        <taxon>Magnoliopsida</taxon>
        <taxon>eudicotyledons</taxon>
        <taxon>Gunneridae</taxon>
        <taxon>Pentapetalae</taxon>
        <taxon>rosids</taxon>
        <taxon>fabids</taxon>
        <taxon>Fabales</taxon>
        <taxon>Fabaceae</taxon>
        <taxon>Papilionoideae</taxon>
        <taxon>50 kb inversion clade</taxon>
        <taxon>NPAAA clade</taxon>
        <taxon>Hologalegina</taxon>
        <taxon>IRL clade</taxon>
        <taxon>Trifolieae</taxon>
        <taxon>Medicago</taxon>
    </lineage>
</organism>
<evidence type="ECO:0000313" key="1">
    <source>
        <dbReference type="EMBL" id="RHN81178.1"/>
    </source>
</evidence>
<comment type="caution">
    <text evidence="1">The sequence shown here is derived from an EMBL/GenBank/DDBJ whole genome shotgun (WGS) entry which is preliminary data.</text>
</comment>